<reference evidence="2 3" key="1">
    <citation type="submission" date="2018-06" db="EMBL/GenBank/DDBJ databases">
        <title>The Genome of Cuscuta australis (Dodder) Provides Insight into the Evolution of Plant Parasitism.</title>
        <authorList>
            <person name="Liu H."/>
        </authorList>
    </citation>
    <scope>NUCLEOTIDE SEQUENCE [LARGE SCALE GENOMIC DNA]</scope>
    <source>
        <strain evidence="3">cv. Yunnan</strain>
        <tissue evidence="2">Vines</tissue>
    </source>
</reference>
<keyword evidence="1" id="KW-0732">Signal</keyword>
<name>A0A328E200_9ASTE</name>
<keyword evidence="3" id="KW-1185">Reference proteome</keyword>
<accession>A0A328E200</accession>
<gene>
    <name evidence="2" type="ORF">DM860_016540</name>
</gene>
<comment type="caution">
    <text evidence="2">The sequence shown here is derived from an EMBL/GenBank/DDBJ whole genome shotgun (WGS) entry which is preliminary data.</text>
</comment>
<protein>
    <recommendedName>
        <fullName evidence="4">Reverse transcriptase zinc-binding domain-containing protein</fullName>
    </recommendedName>
</protein>
<evidence type="ECO:0000256" key="1">
    <source>
        <dbReference type="SAM" id="SignalP"/>
    </source>
</evidence>
<proteinExistence type="predicted"/>
<evidence type="ECO:0000313" key="2">
    <source>
        <dbReference type="EMBL" id="RAL52042.1"/>
    </source>
</evidence>
<dbReference type="AlphaFoldDB" id="A0A328E200"/>
<sequence>MDSLIGILTFWARIFLIPTKVIKTVQAIWRNFLWSSTTKYKRTPLVNWEDLYLPKRLRGLGLRNMAIWKKASIMKLN</sequence>
<evidence type="ECO:0008006" key="4">
    <source>
        <dbReference type="Google" id="ProtNLM"/>
    </source>
</evidence>
<evidence type="ECO:0000313" key="3">
    <source>
        <dbReference type="Proteomes" id="UP000249390"/>
    </source>
</evidence>
<feature type="chain" id="PRO_5016356958" description="Reverse transcriptase zinc-binding domain-containing protein" evidence="1">
    <location>
        <begin position="28"/>
        <end position="77"/>
    </location>
</feature>
<dbReference type="PANTHER" id="PTHR33116">
    <property type="entry name" value="REVERSE TRANSCRIPTASE ZINC-BINDING DOMAIN-CONTAINING PROTEIN-RELATED-RELATED"/>
    <property type="match status" value="1"/>
</dbReference>
<feature type="signal peptide" evidence="1">
    <location>
        <begin position="1"/>
        <end position="27"/>
    </location>
</feature>
<dbReference type="PANTHER" id="PTHR33116:SF84">
    <property type="entry name" value="RNA-DIRECTED DNA POLYMERASE"/>
    <property type="match status" value="1"/>
</dbReference>
<organism evidence="2 3">
    <name type="scientific">Cuscuta australis</name>
    <dbReference type="NCBI Taxonomy" id="267555"/>
    <lineage>
        <taxon>Eukaryota</taxon>
        <taxon>Viridiplantae</taxon>
        <taxon>Streptophyta</taxon>
        <taxon>Embryophyta</taxon>
        <taxon>Tracheophyta</taxon>
        <taxon>Spermatophyta</taxon>
        <taxon>Magnoliopsida</taxon>
        <taxon>eudicotyledons</taxon>
        <taxon>Gunneridae</taxon>
        <taxon>Pentapetalae</taxon>
        <taxon>asterids</taxon>
        <taxon>lamiids</taxon>
        <taxon>Solanales</taxon>
        <taxon>Convolvulaceae</taxon>
        <taxon>Cuscuteae</taxon>
        <taxon>Cuscuta</taxon>
        <taxon>Cuscuta subgen. Grammica</taxon>
        <taxon>Cuscuta sect. Cleistogrammica</taxon>
    </lineage>
</organism>
<dbReference type="Proteomes" id="UP000249390">
    <property type="component" value="Unassembled WGS sequence"/>
</dbReference>
<dbReference type="EMBL" id="NQVE01000043">
    <property type="protein sequence ID" value="RAL52042.1"/>
    <property type="molecule type" value="Genomic_DNA"/>
</dbReference>